<dbReference type="AlphaFoldDB" id="D8SEN1"/>
<sequence length="309" mass="34966">MGYRDDGLVGYVMNALRFCYCRDVKRLDRIATLASVKDVHGSGELLARASCSSLIRRNCSISLAAAWERENVGEKSERGFVRRWLILPPLLSSLSMELLRCEFSRGFMGKLPVLGLLCSRFPERAKLVEHYAGMHPFSLDLLDKSCRLHASTKLVPKPDVLQGSCLPMDWTFMEASVDEAVALLEDDDEWRAALKTFEDSAEMNSIRMSLRHILEVSKLKRIDDMASFDRRCIAGDDKVGYQFVSSFYAEEFRDQAEFFGASLPVVDAALSRSGVNEDALVDQNEYVELFKELWLTYERNSTAKVSKPS</sequence>
<name>D8SEN1_SELML</name>
<dbReference type="Gramene" id="EFJ17228">
    <property type="protein sequence ID" value="EFJ17228"/>
    <property type="gene ID" value="SELMODRAFT_421144"/>
</dbReference>
<dbReference type="KEGG" id="smo:SELMODRAFT_421144"/>
<reference evidence="1 2" key="1">
    <citation type="journal article" date="2011" name="Science">
        <title>The Selaginella genome identifies genetic changes associated with the evolution of vascular plants.</title>
        <authorList>
            <person name="Banks J.A."/>
            <person name="Nishiyama T."/>
            <person name="Hasebe M."/>
            <person name="Bowman J.L."/>
            <person name="Gribskov M."/>
            <person name="dePamphilis C."/>
            <person name="Albert V.A."/>
            <person name="Aono N."/>
            <person name="Aoyama T."/>
            <person name="Ambrose B.A."/>
            <person name="Ashton N.W."/>
            <person name="Axtell M.J."/>
            <person name="Barker E."/>
            <person name="Barker M.S."/>
            <person name="Bennetzen J.L."/>
            <person name="Bonawitz N.D."/>
            <person name="Chapple C."/>
            <person name="Cheng C."/>
            <person name="Correa L.G."/>
            <person name="Dacre M."/>
            <person name="DeBarry J."/>
            <person name="Dreyer I."/>
            <person name="Elias M."/>
            <person name="Engstrom E.M."/>
            <person name="Estelle M."/>
            <person name="Feng L."/>
            <person name="Finet C."/>
            <person name="Floyd S.K."/>
            <person name="Frommer W.B."/>
            <person name="Fujita T."/>
            <person name="Gramzow L."/>
            <person name="Gutensohn M."/>
            <person name="Harholt J."/>
            <person name="Hattori M."/>
            <person name="Heyl A."/>
            <person name="Hirai T."/>
            <person name="Hiwatashi Y."/>
            <person name="Ishikawa M."/>
            <person name="Iwata M."/>
            <person name="Karol K.G."/>
            <person name="Koehler B."/>
            <person name="Kolukisaoglu U."/>
            <person name="Kubo M."/>
            <person name="Kurata T."/>
            <person name="Lalonde S."/>
            <person name="Li K."/>
            <person name="Li Y."/>
            <person name="Litt A."/>
            <person name="Lyons E."/>
            <person name="Manning G."/>
            <person name="Maruyama T."/>
            <person name="Michael T.P."/>
            <person name="Mikami K."/>
            <person name="Miyazaki S."/>
            <person name="Morinaga S."/>
            <person name="Murata T."/>
            <person name="Mueller-Roeber B."/>
            <person name="Nelson D.R."/>
            <person name="Obara M."/>
            <person name="Oguri Y."/>
            <person name="Olmstead R.G."/>
            <person name="Onodera N."/>
            <person name="Petersen B.L."/>
            <person name="Pils B."/>
            <person name="Prigge M."/>
            <person name="Rensing S.A."/>
            <person name="Riano-Pachon D.M."/>
            <person name="Roberts A.W."/>
            <person name="Sato Y."/>
            <person name="Scheller H.V."/>
            <person name="Schulz B."/>
            <person name="Schulz C."/>
            <person name="Shakirov E.V."/>
            <person name="Shibagaki N."/>
            <person name="Shinohara N."/>
            <person name="Shippen D.E."/>
            <person name="Soerensen I."/>
            <person name="Sotooka R."/>
            <person name="Sugimoto N."/>
            <person name="Sugita M."/>
            <person name="Sumikawa N."/>
            <person name="Tanurdzic M."/>
            <person name="Theissen G."/>
            <person name="Ulvskov P."/>
            <person name="Wakazuki S."/>
            <person name="Weng J.K."/>
            <person name="Willats W.W."/>
            <person name="Wipf D."/>
            <person name="Wolf P.G."/>
            <person name="Yang L."/>
            <person name="Zimmer A.D."/>
            <person name="Zhu Q."/>
            <person name="Mitros T."/>
            <person name="Hellsten U."/>
            <person name="Loque D."/>
            <person name="Otillar R."/>
            <person name="Salamov A."/>
            <person name="Schmutz J."/>
            <person name="Shapiro H."/>
            <person name="Lindquist E."/>
            <person name="Lucas S."/>
            <person name="Rokhsar D."/>
            <person name="Grigoriev I.V."/>
        </authorList>
    </citation>
    <scope>NUCLEOTIDE SEQUENCE [LARGE SCALE GENOMIC DNA]</scope>
</reference>
<evidence type="ECO:0000313" key="2">
    <source>
        <dbReference type="Proteomes" id="UP000001514"/>
    </source>
</evidence>
<organism evidence="2">
    <name type="scientific">Selaginella moellendorffii</name>
    <name type="common">Spikemoss</name>
    <dbReference type="NCBI Taxonomy" id="88036"/>
    <lineage>
        <taxon>Eukaryota</taxon>
        <taxon>Viridiplantae</taxon>
        <taxon>Streptophyta</taxon>
        <taxon>Embryophyta</taxon>
        <taxon>Tracheophyta</taxon>
        <taxon>Lycopodiopsida</taxon>
        <taxon>Selaginellales</taxon>
        <taxon>Selaginellaceae</taxon>
        <taxon>Selaginella</taxon>
    </lineage>
</organism>
<gene>
    <name evidence="1" type="ORF">SELMODRAFT_421144</name>
</gene>
<evidence type="ECO:0000313" key="1">
    <source>
        <dbReference type="EMBL" id="EFJ17228.1"/>
    </source>
</evidence>
<dbReference type="InParanoid" id="D8SEN1"/>
<accession>D8SEN1</accession>
<dbReference type="HOGENOM" id="CLU_901381_0_0_1"/>
<keyword evidence="2" id="KW-1185">Reference proteome</keyword>
<proteinExistence type="predicted"/>
<dbReference type="EMBL" id="GL377615">
    <property type="protein sequence ID" value="EFJ17228.1"/>
    <property type="molecule type" value="Genomic_DNA"/>
</dbReference>
<dbReference type="Proteomes" id="UP000001514">
    <property type="component" value="Unassembled WGS sequence"/>
</dbReference>
<protein>
    <submittedName>
        <fullName evidence="1">Uncharacterized protein</fullName>
    </submittedName>
</protein>